<dbReference type="Pfam" id="PF13946">
    <property type="entry name" value="DUF4214"/>
    <property type="match status" value="1"/>
</dbReference>
<dbReference type="RefSeq" id="WP_161098769.1">
    <property type="nucleotide sequence ID" value="NZ_WWCW01000094.1"/>
</dbReference>
<sequence>MDSDMFKVELKAGVTYVFAFAPSPGDFYYLPTNKTSLQLSSDGLHELASAVGTDHAGPALEYTPTVSGTYYALVDYQNAQLFPDTRTYTYQISAAVKQPDALPANIHTPGVLFAGGSVSSQFEVVGDTDWFRFHATAGHHYAFTASPAATSMKVYGADGQLVDALYAPFEPTATGDYFVAVGGNVAGDYTLQSVLVEDDYSANDSSVGHLTPGGQLQGRLNYTGDRDCFHLAVQAGQTYALVLTGDPADRNEMRFELTDERNYAVANSIPTPETSSTQVLTFTAASSGIYSITVGSLYPGTVVGTGAYTLKASAPLREDHGDSPASATALTLDSAAHGVINSVSDHDVFKLSMVAGESYDVAIGSQFGYSGINHLRVTDQYGIDTGKLDFLSGDLYNDHHAFTPATTGDYYLDVSGESGMDYQLKASLLADDYHANAATTGKLAAGGSATGTLEHAGDHDWLALDMKAGLTYHVTLRSAPGTDLFHGYGTLSLDVVDAQGANLAHNGYISTPAQAELSYVAARSGTYYVDVGAGFMTTGSYVVQVDTSDDSRARDDYSNTPAGASRLAIYTGIEGTLGYPGDIDQFKVTLQAGYSYQFDLQSKAYDGLNPHYHYTVALYDGAGVRLQASSDSLGYRAAADGDYYVAVSADTAAEDATGGYTLKSAPLYSPWAVDPSPNAAPLGLSDVITLDFEGKVKVADFHGIQLTDAAGHAIALDASGPAAASTHLALRPLSHLAPGTTYTLDIAPSAIGNLAGTTMITSLHRSFTTVGAVGAGTDGNDVLLGKANGVAIHGGAGTDMTVFGGNAANYHIARTDGHAEVKLADGSGGTDLLDGVERLQFDDKTIALDIDGVGGKAYRLYQAAFNRAPDESGLGYWISNMDKGLSLQQTAGYFIGSEEFAQRYGANLSDADFVTQLYNNVLHRAPDAGGYAYWMHDLQIGVARANVLANFSESAENQAALVHIIGNGFSYLPYSA</sequence>
<dbReference type="InterPro" id="IPR025282">
    <property type="entry name" value="DUF4214"/>
</dbReference>
<gene>
    <name evidence="4" type="ORF">GTP91_22430</name>
</gene>
<accession>A0A845G9N8</accession>
<comment type="caution">
    <text evidence="4">The sequence shown here is derived from an EMBL/GenBank/DDBJ whole genome shotgun (WGS) entry which is preliminary data.</text>
</comment>
<proteinExistence type="predicted"/>
<evidence type="ECO:0000313" key="5">
    <source>
        <dbReference type="Proteomes" id="UP000470302"/>
    </source>
</evidence>
<organism evidence="4 5">
    <name type="scientific">Duganella vulcania</name>
    <dbReference type="NCBI Taxonomy" id="2692166"/>
    <lineage>
        <taxon>Bacteria</taxon>
        <taxon>Pseudomonadati</taxon>
        <taxon>Pseudomonadota</taxon>
        <taxon>Betaproteobacteria</taxon>
        <taxon>Burkholderiales</taxon>
        <taxon>Oxalobacteraceae</taxon>
        <taxon>Telluria group</taxon>
        <taxon>Duganella</taxon>
    </lineage>
</organism>
<feature type="domain" description="DUF4214" evidence="3">
    <location>
        <begin position="893"/>
        <end position="959"/>
    </location>
</feature>
<dbReference type="AlphaFoldDB" id="A0A845G9N8"/>
<dbReference type="Gene3D" id="2.60.120.380">
    <property type="match status" value="5"/>
</dbReference>
<dbReference type="Gene3D" id="1.10.3130.20">
    <property type="entry name" value="Phycobilisome linker domain"/>
    <property type="match status" value="1"/>
</dbReference>
<evidence type="ECO:0000259" key="3">
    <source>
        <dbReference type="Pfam" id="PF13946"/>
    </source>
</evidence>
<feature type="domain" description="SbsA Ig-like" evidence="2">
    <location>
        <begin position="673"/>
        <end position="769"/>
    </location>
</feature>
<evidence type="ECO:0000256" key="1">
    <source>
        <dbReference type="ARBA" id="ARBA00022729"/>
    </source>
</evidence>
<dbReference type="InterPro" id="IPR032812">
    <property type="entry name" value="SbsA_Ig"/>
</dbReference>
<keyword evidence="1" id="KW-0732">Signal</keyword>
<dbReference type="Pfam" id="PF13205">
    <property type="entry name" value="Big_5"/>
    <property type="match status" value="1"/>
</dbReference>
<name>A0A845G9N8_9BURK</name>
<evidence type="ECO:0000259" key="2">
    <source>
        <dbReference type="Pfam" id="PF13205"/>
    </source>
</evidence>
<dbReference type="EMBL" id="WWCW01000094">
    <property type="protein sequence ID" value="MYM89916.1"/>
    <property type="molecule type" value="Genomic_DNA"/>
</dbReference>
<evidence type="ECO:0000313" key="4">
    <source>
        <dbReference type="EMBL" id="MYM89916.1"/>
    </source>
</evidence>
<dbReference type="Proteomes" id="UP000470302">
    <property type="component" value="Unassembled WGS sequence"/>
</dbReference>
<protein>
    <submittedName>
        <fullName evidence="4">DUF4214 domain-containing protein</fullName>
    </submittedName>
</protein>
<reference evidence="4 5" key="1">
    <citation type="submission" date="2020-01" db="EMBL/GenBank/DDBJ databases">
        <title>Novel species isolated from a subtropical stream in China.</title>
        <authorList>
            <person name="Lu H."/>
        </authorList>
    </citation>
    <scope>NUCLEOTIDE SEQUENCE [LARGE SCALE GENOMIC DNA]</scope>
    <source>
        <strain evidence="4 5">FT82W</strain>
    </source>
</reference>
<dbReference type="InterPro" id="IPR038255">
    <property type="entry name" value="PBS_linker_sf"/>
</dbReference>